<feature type="domain" description="Fido" evidence="1">
    <location>
        <begin position="191"/>
        <end position="320"/>
    </location>
</feature>
<dbReference type="Gene3D" id="1.20.120.1870">
    <property type="entry name" value="Fic/DOC protein, Fido domain"/>
    <property type="match status" value="1"/>
</dbReference>
<dbReference type="Pfam" id="PF13310">
    <property type="entry name" value="Virulence_RhuM"/>
    <property type="match status" value="1"/>
</dbReference>
<keyword evidence="3" id="KW-1185">Reference proteome</keyword>
<dbReference type="InterPro" id="IPR053737">
    <property type="entry name" value="Type_II_TA_Toxin"/>
</dbReference>
<dbReference type="RefSeq" id="WP_229316489.1">
    <property type="nucleotide sequence ID" value="NZ_AP025184.1"/>
</dbReference>
<evidence type="ECO:0000259" key="1">
    <source>
        <dbReference type="PROSITE" id="PS51459"/>
    </source>
</evidence>
<dbReference type="Pfam" id="PF02661">
    <property type="entry name" value="Fic"/>
    <property type="match status" value="1"/>
</dbReference>
<evidence type="ECO:0000313" key="2">
    <source>
        <dbReference type="EMBL" id="BDB55098.1"/>
    </source>
</evidence>
<dbReference type="InterPro" id="IPR011204">
    <property type="entry name" value="Virulence_RhuM-like"/>
</dbReference>
<name>A0ABM7V6C4_9FLAO</name>
<proteinExistence type="predicted"/>
<evidence type="ECO:0000313" key="3">
    <source>
        <dbReference type="Proteomes" id="UP001319867"/>
    </source>
</evidence>
<dbReference type="PANTHER" id="PTHR35810">
    <property type="entry name" value="CYTOPLASMIC PROTEIN-RELATED"/>
    <property type="match status" value="1"/>
</dbReference>
<protein>
    <submittedName>
        <fullName evidence="2">Cytochrome c</fullName>
    </submittedName>
</protein>
<sequence length="326" mass="37195">MSEIIIYSSNENGAQIEVMFNNETIWLSLNQIAELFDRDKSVISRHLKKIFESEELNRLSVVAKNATTANDGKTYEVDYFNLDAIISVGYRVNSIQGTQFRQWATQRLKDYLVQGYALNEKRLKELHYKYSDLQQAIKLAANAGNIESLTSTEAKGILGVIEQYAYALETLDKYDHQKLTIDSDSSETEIQKLSYEDAIHQITIWREYQKAGKLFGNEKDQSFKSSLETIYQTFDGIDLYPSLEEKAANLLYFVVKNNSFSDGNKRIAAGLFIYFLSLNDKLLNEVGTKRIGDNALVAITIMIAESKPEEKEIMIKLVVNLINNKN</sequence>
<gene>
    <name evidence="2" type="ORF">GENT5_14030</name>
</gene>
<reference evidence="2 3" key="2">
    <citation type="journal article" date="2022" name="Microorganisms">
        <title>Complete Genome Sequences of Two Flavobacterium ammonificans Strains and a Flavobacterium ammoniigenes Strain of Ammonifying Bacterioplankton Isolated from Surface River Water.</title>
        <authorList>
            <person name="Suda W."/>
            <person name="Ogata Y."/>
            <person name="Shindo C."/>
            <person name="Watanabe K."/>
        </authorList>
    </citation>
    <scope>NUCLEOTIDE SEQUENCE [LARGE SCALE GENOMIC DNA]</scope>
    <source>
        <strain evidence="2 3">GENT5</strain>
    </source>
</reference>
<dbReference type="InterPro" id="IPR003812">
    <property type="entry name" value="Fido"/>
</dbReference>
<dbReference type="Proteomes" id="UP001319867">
    <property type="component" value="Chromosome"/>
</dbReference>
<reference evidence="2 3" key="1">
    <citation type="journal article" date="2022" name="Int. J. Syst. Evol. Microbiol.">
        <title>Flavobacterium ammonificans sp. nov. and Flavobacterium ammoniigenes sp. nov., ammonifying bacteria isolated from surface river water.</title>
        <authorList>
            <person name="Watanabe K."/>
            <person name="Kitamura T."/>
            <person name="Ogata Y."/>
            <person name="Shindo C."/>
            <person name="Suda W."/>
        </authorList>
    </citation>
    <scope>NUCLEOTIDE SEQUENCE [LARGE SCALE GENOMIC DNA]</scope>
    <source>
        <strain evidence="2 3">GENT5</strain>
    </source>
</reference>
<dbReference type="EMBL" id="AP025184">
    <property type="protein sequence ID" value="BDB55098.1"/>
    <property type="molecule type" value="Genomic_DNA"/>
</dbReference>
<dbReference type="PANTHER" id="PTHR35810:SF1">
    <property type="entry name" value="CYTOPLASMIC PROTEIN"/>
    <property type="match status" value="1"/>
</dbReference>
<accession>A0ABM7V6C4</accession>
<organism evidence="2 3">
    <name type="scientific">Flavobacterium ammoniigenes</name>
    <dbReference type="NCBI Taxonomy" id="1751095"/>
    <lineage>
        <taxon>Bacteria</taxon>
        <taxon>Pseudomonadati</taxon>
        <taxon>Bacteroidota</taxon>
        <taxon>Flavobacteriia</taxon>
        <taxon>Flavobacteriales</taxon>
        <taxon>Flavobacteriaceae</taxon>
        <taxon>Flavobacterium</taxon>
    </lineage>
</organism>
<dbReference type="PROSITE" id="PS51459">
    <property type="entry name" value="FIDO"/>
    <property type="match status" value="1"/>
</dbReference>